<feature type="transmembrane region" description="Helical" evidence="1">
    <location>
        <begin position="189"/>
        <end position="211"/>
    </location>
</feature>
<evidence type="ECO:0000313" key="2">
    <source>
        <dbReference type="EMBL" id="PDP44276.1"/>
    </source>
</evidence>
<keyword evidence="1" id="KW-0472">Membrane</keyword>
<dbReference type="AlphaFoldDB" id="A0A1D3UWK8"/>
<dbReference type="Proteomes" id="UP000182057">
    <property type="component" value="Unassembled WGS sequence"/>
</dbReference>
<feature type="transmembrane region" description="Helical" evidence="1">
    <location>
        <begin position="165"/>
        <end position="183"/>
    </location>
</feature>
<evidence type="ECO:0000313" key="5">
    <source>
        <dbReference type="Proteomes" id="UP000219259"/>
    </source>
</evidence>
<protein>
    <submittedName>
        <fullName evidence="3">Uncharacterized protein</fullName>
    </submittedName>
</protein>
<feature type="transmembrane region" description="Helical" evidence="1">
    <location>
        <begin position="31"/>
        <end position="57"/>
    </location>
</feature>
<evidence type="ECO:0000313" key="4">
    <source>
        <dbReference type="Proteomes" id="UP000182057"/>
    </source>
</evidence>
<proteinExistence type="predicted"/>
<feature type="transmembrane region" description="Helical" evidence="1">
    <location>
        <begin position="63"/>
        <end position="82"/>
    </location>
</feature>
<dbReference type="Proteomes" id="UP000219259">
    <property type="component" value="Unassembled WGS sequence"/>
</dbReference>
<keyword evidence="1" id="KW-0812">Transmembrane</keyword>
<dbReference type="OrthoDB" id="9989477at2"/>
<gene>
    <name evidence="2" type="ORF">CLI86_04325</name>
    <name evidence="3" type="ORF">TFUB20_01982</name>
</gene>
<accession>A0A1D3UWK8</accession>
<dbReference type="GeneID" id="34759342"/>
<organism evidence="3 4">
    <name type="scientific">Tannerella forsythia</name>
    <name type="common">Bacteroides forsythus</name>
    <dbReference type="NCBI Taxonomy" id="28112"/>
    <lineage>
        <taxon>Bacteria</taxon>
        <taxon>Pseudomonadati</taxon>
        <taxon>Bacteroidota</taxon>
        <taxon>Bacteroidia</taxon>
        <taxon>Bacteroidales</taxon>
        <taxon>Tannerellaceae</taxon>
        <taxon>Tannerella</taxon>
    </lineage>
</organism>
<sequence length="216" mass="25532">MDKIVLIYDIIYIFEDRYEFKGMRRKPILKILYDCFFSSMSWAFLFVPLYTLLLFLIKVPVTLGMILSIVSILCLFMSGIYYERHRNVFIAKDSITRSYLNNKKRTLIIEYSDGKRYRVKICDFPSCETDKNRLIWKLKEKGILEQKDNILLPFDSSKKNHKMNLCFSGIGFILSLLALMTVRVFPHNYIIIIVGVVGLLLCAMIGFYSFYKIFRR</sequence>
<dbReference type="RefSeq" id="WP_014225600.1">
    <property type="nucleotide sequence ID" value="NZ_CAJPTF010000027.1"/>
</dbReference>
<dbReference type="EMBL" id="NSLJ01000008">
    <property type="protein sequence ID" value="PDP44276.1"/>
    <property type="molecule type" value="Genomic_DNA"/>
</dbReference>
<reference evidence="3 4" key="1">
    <citation type="submission" date="2016-09" db="EMBL/GenBank/DDBJ databases">
        <authorList>
            <person name="Capua I."/>
            <person name="De Benedictis P."/>
            <person name="Joannis T."/>
            <person name="Lombin L.H."/>
            <person name="Cattoli G."/>
        </authorList>
    </citation>
    <scope>NUCLEOTIDE SEQUENCE [LARGE SCALE GENOMIC DNA]</scope>
    <source>
        <strain evidence="3 4">UB20</strain>
    </source>
</reference>
<keyword evidence="1" id="KW-1133">Transmembrane helix</keyword>
<name>A0A1D3UWK8_TANFO</name>
<evidence type="ECO:0000256" key="1">
    <source>
        <dbReference type="SAM" id="Phobius"/>
    </source>
</evidence>
<evidence type="ECO:0000313" key="3">
    <source>
        <dbReference type="EMBL" id="SCQ23199.1"/>
    </source>
</evidence>
<reference evidence="2 5" key="2">
    <citation type="submission" date="2017-09" db="EMBL/GenBank/DDBJ databases">
        <title>Phase variable restriction modification systems are present in the genome sequences of periodontal pathogens Prevotella intermedia, Tannerella forsythia and Porphyromonas gingivalis.</title>
        <authorList>
            <person name="Haigh R.D."/>
            <person name="Crawford L."/>
            <person name="Ralph J."/>
            <person name="Wanford J."/>
            <person name="Vartoukian S.R."/>
            <person name="Hijazib K."/>
            <person name="Wade W."/>
            <person name="Oggioni M.R."/>
        </authorList>
    </citation>
    <scope>NUCLEOTIDE SEQUENCE [LARGE SCALE GENOMIC DNA]</scope>
    <source>
        <strain evidence="2 5">WW11663</strain>
    </source>
</reference>
<dbReference type="EMBL" id="FMMM01000067">
    <property type="protein sequence ID" value="SCQ23199.1"/>
    <property type="molecule type" value="Genomic_DNA"/>
</dbReference>